<comment type="caution">
    <text evidence="3">The sequence shown here is derived from an EMBL/GenBank/DDBJ whole genome shotgun (WGS) entry which is preliminary data.</text>
</comment>
<keyword evidence="2" id="KW-0732">Signal</keyword>
<name>A0A699YND5_HAELA</name>
<feature type="chain" id="PRO_5025487848" evidence="2">
    <location>
        <begin position="21"/>
        <end position="263"/>
    </location>
</feature>
<accession>A0A699YND5</accession>
<feature type="signal peptide" evidence="2">
    <location>
        <begin position="1"/>
        <end position="20"/>
    </location>
</feature>
<evidence type="ECO:0000256" key="1">
    <source>
        <dbReference type="SAM" id="MobiDB-lite"/>
    </source>
</evidence>
<dbReference type="AlphaFoldDB" id="A0A699YND5"/>
<evidence type="ECO:0000313" key="4">
    <source>
        <dbReference type="Proteomes" id="UP000485058"/>
    </source>
</evidence>
<dbReference type="EMBL" id="BLLF01000153">
    <property type="protein sequence ID" value="GFH08314.1"/>
    <property type="molecule type" value="Genomic_DNA"/>
</dbReference>
<protein>
    <submittedName>
        <fullName evidence="3">Uncharacterized protein</fullName>
    </submittedName>
</protein>
<keyword evidence="4" id="KW-1185">Reference proteome</keyword>
<organism evidence="3 4">
    <name type="scientific">Haematococcus lacustris</name>
    <name type="common">Green alga</name>
    <name type="synonym">Haematococcus pluvialis</name>
    <dbReference type="NCBI Taxonomy" id="44745"/>
    <lineage>
        <taxon>Eukaryota</taxon>
        <taxon>Viridiplantae</taxon>
        <taxon>Chlorophyta</taxon>
        <taxon>core chlorophytes</taxon>
        <taxon>Chlorophyceae</taxon>
        <taxon>CS clade</taxon>
        <taxon>Chlamydomonadales</taxon>
        <taxon>Haematococcaceae</taxon>
        <taxon>Haematococcus</taxon>
    </lineage>
</organism>
<dbReference type="Proteomes" id="UP000485058">
    <property type="component" value="Unassembled WGS sequence"/>
</dbReference>
<evidence type="ECO:0000313" key="3">
    <source>
        <dbReference type="EMBL" id="GFH08314.1"/>
    </source>
</evidence>
<feature type="region of interest" description="Disordered" evidence="1">
    <location>
        <begin position="121"/>
        <end position="222"/>
    </location>
</feature>
<reference evidence="3 4" key="1">
    <citation type="submission" date="2020-02" db="EMBL/GenBank/DDBJ databases">
        <title>Draft genome sequence of Haematococcus lacustris strain NIES-144.</title>
        <authorList>
            <person name="Morimoto D."/>
            <person name="Nakagawa S."/>
            <person name="Yoshida T."/>
            <person name="Sawayama S."/>
        </authorList>
    </citation>
    <scope>NUCLEOTIDE SEQUENCE [LARGE SCALE GENOMIC DNA]</scope>
    <source>
        <strain evidence="3 4">NIES-144</strain>
    </source>
</reference>
<proteinExistence type="predicted"/>
<sequence length="263" mass="28367">MKRPCAIGCVALFYSRGCLVVPNDAWCRSVWAVLYGLEAFTVDRILAQAPDANKAVGDMSGLTWVVEMSMPQLSQACQGRRSSGSRLANDQQAGARQQWAQGKLAGFGWFEGGRDFEREVARRGPPTGAAGNDAPPSSADLPRKASTGVLDRPRTPQQLPPAQDVSVMPAPPARPAAPSIPAKSRTRRNKLSGSGLQPVRATQPGQEQAHPAAAPVEGKRERELRERKAYLKNFWYAAGECTRCIASVQTCSIACCPTDSWHP</sequence>
<gene>
    <name evidence="3" type="ORF">HaLaN_03258</name>
</gene>
<evidence type="ECO:0000256" key="2">
    <source>
        <dbReference type="SAM" id="SignalP"/>
    </source>
</evidence>